<protein>
    <recommendedName>
        <fullName evidence="3">Knr4/Smi1-like domain-containing protein</fullName>
    </recommendedName>
</protein>
<organism evidence="1 2">
    <name type="scientific">Actinoplanes cyaneus</name>
    <dbReference type="NCBI Taxonomy" id="52696"/>
    <lineage>
        <taxon>Bacteria</taxon>
        <taxon>Bacillati</taxon>
        <taxon>Actinomycetota</taxon>
        <taxon>Actinomycetes</taxon>
        <taxon>Micromonosporales</taxon>
        <taxon>Micromonosporaceae</taxon>
        <taxon>Actinoplanes</taxon>
    </lineage>
</organism>
<gene>
    <name evidence="1" type="ORF">Acy02nite_91120</name>
</gene>
<accession>A0A919IUF9</accession>
<dbReference type="AlphaFoldDB" id="A0A919IUF9"/>
<dbReference type="Proteomes" id="UP000619479">
    <property type="component" value="Unassembled WGS sequence"/>
</dbReference>
<comment type="caution">
    <text evidence="1">The sequence shown here is derived from an EMBL/GenBank/DDBJ whole genome shotgun (WGS) entry which is preliminary data.</text>
</comment>
<keyword evidence="2" id="KW-1185">Reference proteome</keyword>
<dbReference type="EMBL" id="BOMH01000107">
    <property type="protein sequence ID" value="GID71231.1"/>
    <property type="molecule type" value="Genomic_DNA"/>
</dbReference>
<name>A0A919IUF9_9ACTN</name>
<evidence type="ECO:0000313" key="1">
    <source>
        <dbReference type="EMBL" id="GID71231.1"/>
    </source>
</evidence>
<evidence type="ECO:0008006" key="3">
    <source>
        <dbReference type="Google" id="ProtNLM"/>
    </source>
</evidence>
<dbReference type="InterPro" id="IPR037883">
    <property type="entry name" value="Knr4/Smi1-like_sf"/>
</dbReference>
<dbReference type="SUPFAM" id="SSF160631">
    <property type="entry name" value="SMI1/KNR4-like"/>
    <property type="match status" value="1"/>
</dbReference>
<evidence type="ECO:0000313" key="2">
    <source>
        <dbReference type="Proteomes" id="UP000619479"/>
    </source>
</evidence>
<reference evidence="1" key="1">
    <citation type="submission" date="2021-01" db="EMBL/GenBank/DDBJ databases">
        <title>Whole genome shotgun sequence of Actinoplanes cyaneus NBRC 14990.</title>
        <authorList>
            <person name="Komaki H."/>
            <person name="Tamura T."/>
        </authorList>
    </citation>
    <scope>NUCLEOTIDE SEQUENCE</scope>
    <source>
        <strain evidence="1">NBRC 14990</strain>
    </source>
</reference>
<proteinExistence type="predicted"/>
<sequence>MRGSADFSALQQQSAVGRLMIAYRAATLQAMSATEEQVFGAVVRRIAAGGYIDEVPTSRLEPLRPAAPAAVAEAEELAGQSLPSLLRRLYLEVGNGGFGPGYGLLGLRGGHRAGGLDALTGLKGGVLILCDWGCGISSELDLATGQIWGSDPNPAPDGVSCAFPQHMTIVDWFSKWVEGTLRQPWLVQDSTTGEWRGATDTEYAEMIEEAFGSTGPVN</sequence>